<keyword evidence="1" id="KW-0812">Transmembrane</keyword>
<dbReference type="Pfam" id="PF04892">
    <property type="entry name" value="VanZ"/>
    <property type="match status" value="1"/>
</dbReference>
<reference evidence="3" key="1">
    <citation type="submission" date="2021-10" db="EMBL/GenBank/DDBJ databases">
        <title>The complete genome sequence of Leeia sp. TBRC 13508.</title>
        <authorList>
            <person name="Charoenyingcharoen P."/>
            <person name="Yukphan P."/>
        </authorList>
    </citation>
    <scope>NUCLEOTIDE SEQUENCE</scope>
    <source>
        <strain evidence="3">TBRC 13508</strain>
    </source>
</reference>
<sequence>MFTISYLARPPKHSRVPRFFALGFAILLLWAGLFPFTGWRDNGTPLWAFLSYHWPYYFSRFDFGLNIVAFIPLGIACRQDFRQRHHAVAAWIISAGLCALLSFTIESVQMFLPGRNASNVDLLANSLGGMLGALIPPVFRRLPFSLEIRRWRYHVFAEGLLADYALVLGVIWFIAQSDPAMPMFGIVVKPQGLPQPFESPISDPGLFLRILEVSGSLVHFLCVSIFVAMLVRSNRYFYPILLTLSLLTLLMKLALAGLLLTPGYLFSWLNLNIALAQCLGWLMLPLLIRFKRVYLALGGLVLILLEQVISYHWPLTANPVAMLHIFKWSLGHLQNFTAVANLAADLWPCLVVFYFLAFLLFKYQKRSKYTF</sequence>
<dbReference type="EMBL" id="JAJBZT010000005">
    <property type="protein sequence ID" value="MCB6183828.1"/>
    <property type="molecule type" value="Genomic_DNA"/>
</dbReference>
<proteinExistence type="predicted"/>
<feature type="transmembrane region" description="Helical" evidence="1">
    <location>
        <begin position="333"/>
        <end position="361"/>
    </location>
</feature>
<feature type="transmembrane region" description="Helical" evidence="1">
    <location>
        <begin position="19"/>
        <end position="37"/>
    </location>
</feature>
<feature type="transmembrane region" description="Helical" evidence="1">
    <location>
        <begin position="294"/>
        <end position="313"/>
    </location>
</feature>
<gene>
    <name evidence="3" type="ORF">LIN78_09745</name>
</gene>
<accession>A0ABS8D865</accession>
<keyword evidence="4" id="KW-1185">Reference proteome</keyword>
<evidence type="ECO:0000259" key="2">
    <source>
        <dbReference type="Pfam" id="PF04892"/>
    </source>
</evidence>
<dbReference type="NCBIfam" id="NF037970">
    <property type="entry name" value="vanZ_1"/>
    <property type="match status" value="1"/>
</dbReference>
<feature type="transmembrane region" description="Helical" evidence="1">
    <location>
        <begin position="236"/>
        <end position="259"/>
    </location>
</feature>
<feature type="transmembrane region" description="Helical" evidence="1">
    <location>
        <begin position="122"/>
        <end position="139"/>
    </location>
</feature>
<keyword evidence="1" id="KW-1133">Transmembrane helix</keyword>
<comment type="caution">
    <text evidence="3">The sequence shown here is derived from an EMBL/GenBank/DDBJ whole genome shotgun (WGS) entry which is preliminary data.</text>
</comment>
<name>A0ABS8D865_9NEIS</name>
<dbReference type="InterPro" id="IPR006976">
    <property type="entry name" value="VanZ-like"/>
</dbReference>
<evidence type="ECO:0000256" key="1">
    <source>
        <dbReference type="SAM" id="Phobius"/>
    </source>
</evidence>
<feature type="transmembrane region" description="Helical" evidence="1">
    <location>
        <begin position="151"/>
        <end position="175"/>
    </location>
</feature>
<feature type="domain" description="VanZ-like" evidence="2">
    <location>
        <begin position="34"/>
        <end position="139"/>
    </location>
</feature>
<protein>
    <submittedName>
        <fullName evidence="3">VanZ family protein</fullName>
    </submittedName>
</protein>
<dbReference type="RefSeq" id="WP_227180611.1">
    <property type="nucleotide sequence ID" value="NZ_JAJBZT010000005.1"/>
</dbReference>
<organism evidence="3 4">
    <name type="scientific">Leeia speluncae</name>
    <dbReference type="NCBI Taxonomy" id="2884804"/>
    <lineage>
        <taxon>Bacteria</taxon>
        <taxon>Pseudomonadati</taxon>
        <taxon>Pseudomonadota</taxon>
        <taxon>Betaproteobacteria</taxon>
        <taxon>Neisseriales</taxon>
        <taxon>Leeiaceae</taxon>
        <taxon>Leeia</taxon>
    </lineage>
</organism>
<evidence type="ECO:0000313" key="3">
    <source>
        <dbReference type="EMBL" id="MCB6183828.1"/>
    </source>
</evidence>
<keyword evidence="1" id="KW-0472">Membrane</keyword>
<dbReference type="Proteomes" id="UP001165395">
    <property type="component" value="Unassembled WGS sequence"/>
</dbReference>
<feature type="transmembrane region" description="Helical" evidence="1">
    <location>
        <begin position="88"/>
        <end position="110"/>
    </location>
</feature>
<feature type="transmembrane region" description="Helical" evidence="1">
    <location>
        <begin position="265"/>
        <end position="287"/>
    </location>
</feature>
<feature type="transmembrane region" description="Helical" evidence="1">
    <location>
        <begin position="57"/>
        <end position="76"/>
    </location>
</feature>
<feature type="transmembrane region" description="Helical" evidence="1">
    <location>
        <begin position="206"/>
        <end position="229"/>
    </location>
</feature>
<evidence type="ECO:0000313" key="4">
    <source>
        <dbReference type="Proteomes" id="UP001165395"/>
    </source>
</evidence>